<evidence type="ECO:0000256" key="2">
    <source>
        <dbReference type="SAM" id="SignalP"/>
    </source>
</evidence>
<dbReference type="Proteomes" id="UP000594688">
    <property type="component" value="Chromosome"/>
</dbReference>
<dbReference type="AlphaFoldDB" id="A0A7T0FZW3"/>
<feature type="compositionally biased region" description="Low complexity" evidence="1">
    <location>
        <begin position="203"/>
        <end position="230"/>
    </location>
</feature>
<gene>
    <name evidence="3" type="ORF">G3M70_08820</name>
</gene>
<feature type="chain" id="PRO_5032405996" evidence="2">
    <location>
        <begin position="24"/>
        <end position="351"/>
    </location>
</feature>
<sequence>MKKLFRLSTILLFSFLLALPAQAQTLEERVTALEGQMANVELLSTQLFQLFSALQPDITAILNALSAQALDVATLQADMGELQSRLNGVSRTGDTLLLTDMNLQVVSGSGATDAPVNGKGNVIIGYNEDIFAYEGGGLPASDKTGSHNLIVGKGLNYTSFGSIAAGLNNIAGADYTAATGGNRNKATANFATVTGGVLNTASGDSSSVSGGLGNTASGSSSSITGGENNTATDLISSVNGGENNVASGPRSNVSGGQNNTASGIMSSVSGGQGNEASGLQSSISGGRNNIASANRSSVSGGDLNRASGGSATVSGGQSNEASGSFSTVGGGVSRDATGHNDWAAGSLFEDF</sequence>
<dbReference type="CDD" id="cd12819">
    <property type="entry name" value="LbR_vir_like"/>
    <property type="match status" value="1"/>
</dbReference>
<accession>A0A7T0FZW3</accession>
<reference evidence="3 4" key="1">
    <citation type="submission" date="2020-02" db="EMBL/GenBank/DDBJ databases">
        <title>Genomic and physiological characterization of two novel Nitrospinaceae genera.</title>
        <authorList>
            <person name="Mueller A.J."/>
            <person name="Jung M.-Y."/>
            <person name="Strachan C.R."/>
            <person name="Herbold C.W."/>
            <person name="Kirkegaard R.H."/>
            <person name="Daims H."/>
        </authorList>
    </citation>
    <scope>NUCLEOTIDE SEQUENCE [LARGE SCALE GENOMIC DNA]</scope>
    <source>
        <strain evidence="3">EB</strain>
    </source>
</reference>
<dbReference type="EMBL" id="CP048685">
    <property type="protein sequence ID" value="QPJ61970.1"/>
    <property type="molecule type" value="Genomic_DNA"/>
</dbReference>
<dbReference type="KEGG" id="nli:G3M70_08820"/>
<protein>
    <submittedName>
        <fullName evidence="3">Uncharacterized protein</fullName>
    </submittedName>
</protein>
<dbReference type="Gene3D" id="2.150.10.10">
    <property type="entry name" value="Serralysin-like metalloprotease, C-terminal"/>
    <property type="match status" value="1"/>
</dbReference>
<feature type="region of interest" description="Disordered" evidence="1">
    <location>
        <begin position="203"/>
        <end position="339"/>
    </location>
</feature>
<evidence type="ECO:0000313" key="4">
    <source>
        <dbReference type="Proteomes" id="UP000594688"/>
    </source>
</evidence>
<keyword evidence="2" id="KW-0732">Signal</keyword>
<feature type="compositionally biased region" description="Polar residues" evidence="1">
    <location>
        <begin position="307"/>
        <end position="321"/>
    </location>
</feature>
<feature type="compositionally biased region" description="Polar residues" evidence="1">
    <location>
        <begin position="231"/>
        <end position="299"/>
    </location>
</feature>
<dbReference type="InterPro" id="IPR011049">
    <property type="entry name" value="Serralysin-like_metalloprot_C"/>
</dbReference>
<evidence type="ECO:0000256" key="1">
    <source>
        <dbReference type="SAM" id="MobiDB-lite"/>
    </source>
</evidence>
<organism evidence="3 4">
    <name type="scientific">Candidatus Nitronauta litoralis</name>
    <dbReference type="NCBI Taxonomy" id="2705533"/>
    <lineage>
        <taxon>Bacteria</taxon>
        <taxon>Pseudomonadati</taxon>
        <taxon>Nitrospinota/Tectimicrobiota group</taxon>
        <taxon>Nitrospinota</taxon>
        <taxon>Nitrospinia</taxon>
        <taxon>Nitrospinales</taxon>
        <taxon>Nitrospinaceae</taxon>
        <taxon>Candidatus Nitronauta</taxon>
    </lineage>
</organism>
<name>A0A7T0FZW3_9BACT</name>
<proteinExistence type="predicted"/>
<evidence type="ECO:0000313" key="3">
    <source>
        <dbReference type="EMBL" id="QPJ61970.1"/>
    </source>
</evidence>
<feature type="signal peptide" evidence="2">
    <location>
        <begin position="1"/>
        <end position="23"/>
    </location>
</feature>